<feature type="transmembrane region" description="Helical" evidence="2">
    <location>
        <begin position="114"/>
        <end position="135"/>
    </location>
</feature>
<dbReference type="EMBL" id="JBGQPK010000006">
    <property type="protein sequence ID" value="MFL2028582.1"/>
    <property type="molecule type" value="Genomic_DNA"/>
</dbReference>
<proteinExistence type="predicted"/>
<keyword evidence="3" id="KW-0732">Signal</keyword>
<feature type="region of interest" description="Disordered" evidence="1">
    <location>
        <begin position="44"/>
        <end position="92"/>
    </location>
</feature>
<keyword evidence="2" id="KW-1133">Transmembrane helix</keyword>
<feature type="compositionally biased region" description="Polar residues" evidence="1">
    <location>
        <begin position="72"/>
        <end position="87"/>
    </location>
</feature>
<protein>
    <submittedName>
        <fullName evidence="4">Uncharacterized protein</fullName>
    </submittedName>
</protein>
<feature type="compositionally biased region" description="Low complexity" evidence="1">
    <location>
        <begin position="59"/>
        <end position="71"/>
    </location>
</feature>
<dbReference type="Proteomes" id="UP001625389">
    <property type="component" value="Unassembled WGS sequence"/>
</dbReference>
<feature type="chain" id="PRO_5046520805" evidence="3">
    <location>
        <begin position="25"/>
        <end position="148"/>
    </location>
</feature>
<keyword evidence="2" id="KW-0812">Transmembrane</keyword>
<accession>A0ABW8U9U7</accession>
<reference evidence="4 5" key="1">
    <citation type="submission" date="2024-08" db="EMBL/GenBank/DDBJ databases">
        <authorList>
            <person name="Arias E."/>
        </authorList>
    </citation>
    <scope>NUCLEOTIDE SEQUENCE [LARGE SCALE GENOMIC DNA]</scope>
    <source>
        <strain evidence="4 5">FAM 25317</strain>
    </source>
</reference>
<dbReference type="RefSeq" id="WP_125549423.1">
    <property type="nucleotide sequence ID" value="NZ_JBGQPK010000006.1"/>
</dbReference>
<feature type="signal peptide" evidence="3">
    <location>
        <begin position="1"/>
        <end position="24"/>
    </location>
</feature>
<name>A0ABW8U9U7_9LACO</name>
<keyword evidence="5" id="KW-1185">Reference proteome</keyword>
<comment type="caution">
    <text evidence="4">The sequence shown here is derived from an EMBL/GenBank/DDBJ whole genome shotgun (WGS) entry which is preliminary data.</text>
</comment>
<organism evidence="4 5">
    <name type="scientific">Loigolactobacillus zhaoyuanensis</name>
    <dbReference type="NCBI Taxonomy" id="2486017"/>
    <lineage>
        <taxon>Bacteria</taxon>
        <taxon>Bacillati</taxon>
        <taxon>Bacillota</taxon>
        <taxon>Bacilli</taxon>
        <taxon>Lactobacillales</taxon>
        <taxon>Lactobacillaceae</taxon>
        <taxon>Loigolactobacillus</taxon>
    </lineage>
</organism>
<evidence type="ECO:0000313" key="5">
    <source>
        <dbReference type="Proteomes" id="UP001625389"/>
    </source>
</evidence>
<evidence type="ECO:0000256" key="1">
    <source>
        <dbReference type="SAM" id="MobiDB-lite"/>
    </source>
</evidence>
<keyword evidence="2" id="KW-0472">Membrane</keyword>
<evidence type="ECO:0000256" key="3">
    <source>
        <dbReference type="SAM" id="SignalP"/>
    </source>
</evidence>
<evidence type="ECO:0000256" key="2">
    <source>
        <dbReference type="SAM" id="Phobius"/>
    </source>
</evidence>
<gene>
    <name evidence="4" type="ORF">ACEN34_03020</name>
</gene>
<feature type="compositionally biased region" description="Gly residues" evidence="1">
    <location>
        <begin position="44"/>
        <end position="58"/>
    </location>
</feature>
<evidence type="ECO:0000313" key="4">
    <source>
        <dbReference type="EMBL" id="MFL2028582.1"/>
    </source>
</evidence>
<sequence>MKHFILAVCALFGLAVFATQPVGAATSMDSHNIFEIYDDTGSGGGTGGTGGSGGGDTAGTGQQTSTGSQATPSNLATRSARGQSGTGAQRMGVGSWINQKSGDRLPALNGLSDFWLLLFGIQIMVIVALSTAIIWQHRRARVAVVSNE</sequence>